<feature type="compositionally biased region" description="Low complexity" evidence="2">
    <location>
        <begin position="111"/>
        <end position="124"/>
    </location>
</feature>
<dbReference type="InterPro" id="IPR012677">
    <property type="entry name" value="Nucleotide-bd_a/b_plait_sf"/>
</dbReference>
<dbReference type="GeneID" id="110975508"/>
<protein>
    <submittedName>
        <fullName evidence="5">Serine/arginine-rich splicing factor 3-like</fullName>
    </submittedName>
</protein>
<dbReference type="GO" id="GO:0003723">
    <property type="term" value="F:RNA binding"/>
    <property type="evidence" value="ECO:0007669"/>
    <property type="project" value="UniProtKB-UniRule"/>
</dbReference>
<feature type="compositionally biased region" description="Basic and acidic residues" evidence="2">
    <location>
        <begin position="125"/>
        <end position="147"/>
    </location>
</feature>
<dbReference type="InterPro" id="IPR035979">
    <property type="entry name" value="RBD_domain_sf"/>
</dbReference>
<evidence type="ECO:0000256" key="1">
    <source>
        <dbReference type="PROSITE-ProRule" id="PRU00176"/>
    </source>
</evidence>
<gene>
    <name evidence="5" type="primary">LOC110975508</name>
</gene>
<dbReference type="OMA" id="TVWITRN"/>
<feature type="domain" description="RRM" evidence="3">
    <location>
        <begin position="12"/>
        <end position="84"/>
    </location>
</feature>
<dbReference type="SMART" id="SM00360">
    <property type="entry name" value="RRM"/>
    <property type="match status" value="1"/>
</dbReference>
<dbReference type="InterPro" id="IPR050907">
    <property type="entry name" value="SRSF"/>
</dbReference>
<dbReference type="AlphaFoldDB" id="A0A8B7XV29"/>
<dbReference type="PANTHER" id="PTHR23147">
    <property type="entry name" value="SERINE/ARGININE RICH SPLICING FACTOR"/>
    <property type="match status" value="1"/>
</dbReference>
<keyword evidence="4" id="KW-1185">Reference proteome</keyword>
<reference evidence="5" key="1">
    <citation type="submission" date="2025-08" db="UniProtKB">
        <authorList>
            <consortium name="RefSeq"/>
        </authorList>
    </citation>
    <scope>IDENTIFICATION</scope>
</reference>
<dbReference type="CDD" id="cd12373">
    <property type="entry name" value="RRM_SRSF3_like"/>
    <property type="match status" value="1"/>
</dbReference>
<feature type="region of interest" description="Disordered" evidence="2">
    <location>
        <begin position="81"/>
        <end position="174"/>
    </location>
</feature>
<proteinExistence type="predicted"/>
<feature type="compositionally biased region" description="Basic and acidic residues" evidence="2">
    <location>
        <begin position="154"/>
        <end position="174"/>
    </location>
</feature>
<accession>A0A8B7XV29</accession>
<organism evidence="4 5">
    <name type="scientific">Acanthaster planci</name>
    <name type="common">Crown-of-thorns starfish</name>
    <dbReference type="NCBI Taxonomy" id="133434"/>
    <lineage>
        <taxon>Eukaryota</taxon>
        <taxon>Metazoa</taxon>
        <taxon>Echinodermata</taxon>
        <taxon>Eleutherozoa</taxon>
        <taxon>Asterozoa</taxon>
        <taxon>Asteroidea</taxon>
        <taxon>Valvatacea</taxon>
        <taxon>Valvatida</taxon>
        <taxon>Acanthasteridae</taxon>
        <taxon>Acanthaster</taxon>
    </lineage>
</organism>
<feature type="compositionally biased region" description="Basic residues" evidence="2">
    <location>
        <begin position="86"/>
        <end position="97"/>
    </location>
</feature>
<dbReference type="InterPro" id="IPR000504">
    <property type="entry name" value="RRM_dom"/>
</dbReference>
<keyword evidence="1" id="KW-0694">RNA-binding</keyword>
<dbReference type="Proteomes" id="UP000694845">
    <property type="component" value="Unplaced"/>
</dbReference>
<dbReference type="Pfam" id="PF00076">
    <property type="entry name" value="RRM_1"/>
    <property type="match status" value="1"/>
</dbReference>
<evidence type="ECO:0000313" key="5">
    <source>
        <dbReference type="RefSeq" id="XP_022083746.1"/>
    </source>
</evidence>
<dbReference type="RefSeq" id="XP_022083746.1">
    <property type="nucleotide sequence ID" value="XM_022228054.1"/>
</dbReference>
<dbReference type="KEGG" id="aplc:110975508"/>
<name>A0A8B7XV29_ACAPL</name>
<dbReference type="Gene3D" id="3.30.70.330">
    <property type="match status" value="1"/>
</dbReference>
<sequence length="174" mass="19473">MSHGRDHSKPAYKVYVGNLGSGASKHELERAFEAYGPLNDVSVVPSSGFAFVEFQDPRDAEDAVRGLNGRRVWGSRVRVEMATGKRQYHNRSRRRSGGSHEAQPPSKSQNRGGRSQSHSPSRSSSQERNRSRSPGCRRDEDESEQARSRSRSPGPERDDQEQRQDVNDDGHKDG</sequence>
<evidence type="ECO:0000313" key="4">
    <source>
        <dbReference type="Proteomes" id="UP000694845"/>
    </source>
</evidence>
<dbReference type="PROSITE" id="PS50102">
    <property type="entry name" value="RRM"/>
    <property type="match status" value="1"/>
</dbReference>
<dbReference type="SUPFAM" id="SSF54928">
    <property type="entry name" value="RNA-binding domain, RBD"/>
    <property type="match status" value="1"/>
</dbReference>
<evidence type="ECO:0000259" key="3">
    <source>
        <dbReference type="PROSITE" id="PS50102"/>
    </source>
</evidence>
<dbReference type="OrthoDB" id="1099063at2759"/>
<evidence type="ECO:0000256" key="2">
    <source>
        <dbReference type="SAM" id="MobiDB-lite"/>
    </source>
</evidence>